<evidence type="ECO:0000256" key="1">
    <source>
        <dbReference type="ARBA" id="ARBA00022723"/>
    </source>
</evidence>
<dbReference type="WBParaSite" id="Csp11.Scaffold546.g3470.t1">
    <property type="protein sequence ID" value="Csp11.Scaffold546.g3470.t1"/>
    <property type="gene ID" value="Csp11.Scaffold546.g3470"/>
</dbReference>
<evidence type="ECO:0000256" key="3">
    <source>
        <dbReference type="ARBA" id="ARBA00022833"/>
    </source>
</evidence>
<keyword evidence="3" id="KW-0862">Zinc</keyword>
<dbReference type="GO" id="GO:0005096">
    <property type="term" value="F:GTPase activator activity"/>
    <property type="evidence" value="ECO:0007669"/>
    <property type="project" value="InterPro"/>
</dbReference>
<evidence type="ECO:0000313" key="9">
    <source>
        <dbReference type="WBParaSite" id="Csp11.Scaffold546.g3470.t1"/>
    </source>
</evidence>
<dbReference type="STRING" id="1561998.A0A1I7T8J9"/>
<dbReference type="GO" id="GO:0008270">
    <property type="term" value="F:zinc ion binding"/>
    <property type="evidence" value="ECO:0007669"/>
    <property type="project" value="UniProtKB-KW"/>
</dbReference>
<keyword evidence="5" id="KW-0175">Coiled coil</keyword>
<evidence type="ECO:0000259" key="7">
    <source>
        <dbReference type="PROSITE" id="PS50178"/>
    </source>
</evidence>
<dbReference type="eggNOG" id="KOG0993">
    <property type="taxonomic scope" value="Eukaryota"/>
</dbReference>
<sequence>MSEPSASEDGVNTHASTNEQTGSAAKKISQVSPNPTLQCEMCQNYEVNLTAMQENERKLKEEMNAAIELTERCQADLSNERDYRKSLEKKMNELSANCLNQVNEAAKMNAKSEKRLDELSAKHDKSIEVFTEQLNIAQEKLQQADEDFITLGKKYKKLLGATRKSAQELRSEKIDLPADIDQLQFICLKNREELIETRAAKEHTEQQLQDEIAILRQQIQEERAHREDQEVAFTAEISRLQSELGNVNSRMAVASETIADQDSNIRQIRDLQTTVAELESQVQQVQNERSAVEQTAQNYKQRCTSLQQELDTSEVVQRDFVKLSQSLQIQLEKIRQSEQEVRWQWDDDVHACSNCETSLARVKAKPHCMHCGKIFCPSCLKDTVPSGPSHRPAPVCKVCHTLLNRDTKPFFATQDGNS</sequence>
<dbReference type="Gene3D" id="1.20.5.730">
    <property type="entry name" value="Single helix bin"/>
    <property type="match status" value="1"/>
</dbReference>
<dbReference type="SUPFAM" id="SSF103652">
    <property type="entry name" value="G protein-binding domain"/>
    <property type="match status" value="1"/>
</dbReference>
<dbReference type="InterPro" id="IPR015390">
    <property type="entry name" value="Rabaptin_Rab5-bd_dom"/>
</dbReference>
<keyword evidence="1" id="KW-0479">Metal-binding</keyword>
<dbReference type="GO" id="GO:0006897">
    <property type="term" value="P:endocytosis"/>
    <property type="evidence" value="ECO:0007669"/>
    <property type="project" value="InterPro"/>
</dbReference>
<proteinExistence type="predicted"/>
<dbReference type="InterPro" id="IPR011011">
    <property type="entry name" value="Znf_FYVE_PHD"/>
</dbReference>
<dbReference type="SMART" id="SM00064">
    <property type="entry name" value="FYVE"/>
    <property type="match status" value="1"/>
</dbReference>
<evidence type="ECO:0000256" key="5">
    <source>
        <dbReference type="SAM" id="Coils"/>
    </source>
</evidence>
<feature type="coiled-coil region" evidence="5">
    <location>
        <begin position="191"/>
        <end position="232"/>
    </location>
</feature>
<dbReference type="InterPro" id="IPR017455">
    <property type="entry name" value="Znf_FYVE-rel"/>
</dbReference>
<dbReference type="PROSITE" id="PS50178">
    <property type="entry name" value="ZF_FYVE"/>
    <property type="match status" value="1"/>
</dbReference>
<dbReference type="AlphaFoldDB" id="A0A1I7T8J9"/>
<dbReference type="InterPro" id="IPR000306">
    <property type="entry name" value="Znf_FYVE"/>
</dbReference>
<dbReference type="CDD" id="cd15739">
    <property type="entry name" value="FYVE_RABE_unchar"/>
    <property type="match status" value="1"/>
</dbReference>
<protein>
    <submittedName>
        <fullName evidence="9">FYVE-type domain-containing protein</fullName>
    </submittedName>
</protein>
<dbReference type="InterPro" id="IPR003914">
    <property type="entry name" value="Rabaptin"/>
</dbReference>
<keyword evidence="2 4" id="KW-0863">Zinc-finger</keyword>
<dbReference type="FunFam" id="1.20.5.730:FF:000005">
    <property type="entry name" value="RABaptiN (Rab effector)"/>
    <property type="match status" value="1"/>
</dbReference>
<dbReference type="PANTHER" id="PTHR31179">
    <property type="entry name" value="RAB GTPASE-BINDING EFFECTOR PROTEIN"/>
    <property type="match status" value="1"/>
</dbReference>
<dbReference type="Pfam" id="PF09311">
    <property type="entry name" value="Rab5-bind"/>
    <property type="match status" value="1"/>
</dbReference>
<dbReference type="Pfam" id="PF01363">
    <property type="entry name" value="FYVE"/>
    <property type="match status" value="1"/>
</dbReference>
<feature type="domain" description="FYVE-type" evidence="7">
    <location>
        <begin position="346"/>
        <end position="404"/>
    </location>
</feature>
<feature type="region of interest" description="Disordered" evidence="6">
    <location>
        <begin position="1"/>
        <end position="32"/>
    </location>
</feature>
<dbReference type="InterPro" id="IPR013083">
    <property type="entry name" value="Znf_RING/FYVE/PHD"/>
</dbReference>
<feature type="compositionally biased region" description="Polar residues" evidence="6">
    <location>
        <begin position="13"/>
        <end position="32"/>
    </location>
</feature>
<dbReference type="PANTHER" id="PTHR31179:SF7">
    <property type="entry name" value="FYVE-TYPE DOMAIN-CONTAINING PROTEIN"/>
    <property type="match status" value="1"/>
</dbReference>
<dbReference type="Proteomes" id="UP000095282">
    <property type="component" value="Unplaced"/>
</dbReference>
<feature type="coiled-coil region" evidence="5">
    <location>
        <begin position="42"/>
        <end position="147"/>
    </location>
</feature>
<dbReference type="SUPFAM" id="SSF57903">
    <property type="entry name" value="FYVE/PHD zinc finger"/>
    <property type="match status" value="1"/>
</dbReference>
<organism evidence="8 9">
    <name type="scientific">Caenorhabditis tropicalis</name>
    <dbReference type="NCBI Taxonomy" id="1561998"/>
    <lineage>
        <taxon>Eukaryota</taxon>
        <taxon>Metazoa</taxon>
        <taxon>Ecdysozoa</taxon>
        <taxon>Nematoda</taxon>
        <taxon>Chromadorea</taxon>
        <taxon>Rhabditida</taxon>
        <taxon>Rhabditina</taxon>
        <taxon>Rhabditomorpha</taxon>
        <taxon>Rhabditoidea</taxon>
        <taxon>Rhabditidae</taxon>
        <taxon>Peloderinae</taxon>
        <taxon>Caenorhabditis</taxon>
    </lineage>
</organism>
<evidence type="ECO:0000256" key="2">
    <source>
        <dbReference type="ARBA" id="ARBA00022771"/>
    </source>
</evidence>
<accession>A0A1I7T8J9</accession>
<feature type="coiled-coil region" evidence="5">
    <location>
        <begin position="268"/>
        <end position="316"/>
    </location>
</feature>
<evidence type="ECO:0000256" key="6">
    <source>
        <dbReference type="SAM" id="MobiDB-lite"/>
    </source>
</evidence>
<evidence type="ECO:0000256" key="4">
    <source>
        <dbReference type="PROSITE-ProRule" id="PRU00091"/>
    </source>
</evidence>
<name>A0A1I7T8J9_9PELO</name>
<dbReference type="Gene3D" id="3.30.40.10">
    <property type="entry name" value="Zinc/RING finger domain, C3HC4 (zinc finger)"/>
    <property type="match status" value="1"/>
</dbReference>
<reference evidence="9" key="1">
    <citation type="submission" date="2016-11" db="UniProtKB">
        <authorList>
            <consortium name="WormBaseParasite"/>
        </authorList>
    </citation>
    <scope>IDENTIFICATION</scope>
</reference>
<keyword evidence="8" id="KW-1185">Reference proteome</keyword>
<evidence type="ECO:0000313" key="8">
    <source>
        <dbReference type="Proteomes" id="UP000095282"/>
    </source>
</evidence>